<accession>A0ABN6XNZ8</accession>
<dbReference type="Proteomes" id="UP001321498">
    <property type="component" value="Chromosome"/>
</dbReference>
<name>A0ABN6XNZ8_9MICO</name>
<protein>
    <submittedName>
        <fullName evidence="1">Uncharacterized protein</fullName>
    </submittedName>
</protein>
<organism evidence="1 2">
    <name type="scientific">Naasia aerilata</name>
    <dbReference type="NCBI Taxonomy" id="1162966"/>
    <lineage>
        <taxon>Bacteria</taxon>
        <taxon>Bacillati</taxon>
        <taxon>Actinomycetota</taxon>
        <taxon>Actinomycetes</taxon>
        <taxon>Micrococcales</taxon>
        <taxon>Microbacteriaceae</taxon>
        <taxon>Naasia</taxon>
    </lineage>
</organism>
<proteinExistence type="predicted"/>
<evidence type="ECO:0000313" key="2">
    <source>
        <dbReference type="Proteomes" id="UP001321498"/>
    </source>
</evidence>
<gene>
    <name evidence="1" type="ORF">GCM10025866_12590</name>
</gene>
<reference evidence="2" key="1">
    <citation type="journal article" date="2019" name="Int. J. Syst. Evol. Microbiol.">
        <title>The Global Catalogue of Microorganisms (GCM) 10K type strain sequencing project: providing services to taxonomists for standard genome sequencing and annotation.</title>
        <authorList>
            <consortium name="The Broad Institute Genomics Platform"/>
            <consortium name="The Broad Institute Genome Sequencing Center for Infectious Disease"/>
            <person name="Wu L."/>
            <person name="Ma J."/>
        </authorList>
    </citation>
    <scope>NUCLEOTIDE SEQUENCE [LARGE SCALE GENOMIC DNA]</scope>
    <source>
        <strain evidence="2">NBRC 108725</strain>
    </source>
</reference>
<evidence type="ECO:0000313" key="1">
    <source>
        <dbReference type="EMBL" id="BDZ45350.1"/>
    </source>
</evidence>
<sequence length="69" mass="7231">MLPPAGPEEGRALASAAAELRALAEAVDALTEVEWRSPAALAYARAVRDIASDVRDLAALLEAEARSFP</sequence>
<keyword evidence="2" id="KW-1185">Reference proteome</keyword>
<dbReference type="RefSeq" id="WP_286278698.1">
    <property type="nucleotide sequence ID" value="NZ_AP027731.1"/>
</dbReference>
<dbReference type="EMBL" id="AP027731">
    <property type="protein sequence ID" value="BDZ45350.1"/>
    <property type="molecule type" value="Genomic_DNA"/>
</dbReference>